<dbReference type="EMBL" id="JBHSBN010000008">
    <property type="protein sequence ID" value="MFC4107208.1"/>
    <property type="molecule type" value="Genomic_DNA"/>
</dbReference>
<accession>A0ABV8KMC4</accession>
<comment type="caution">
    <text evidence="2">The sequence shown here is derived from an EMBL/GenBank/DDBJ whole genome shotgun (WGS) entry which is preliminary data.</text>
</comment>
<evidence type="ECO:0000256" key="1">
    <source>
        <dbReference type="SAM" id="MobiDB-lite"/>
    </source>
</evidence>
<dbReference type="RefSeq" id="WP_377545839.1">
    <property type="nucleotide sequence ID" value="NZ_JBHSBN010000008.1"/>
</dbReference>
<name>A0ABV8KMC4_9ACTN</name>
<keyword evidence="3" id="KW-1185">Reference proteome</keyword>
<sequence length="434" mass="48006">MNRVPEARTIAEAYAFLELTLPAGESWLDHDRYTTLHSEDEHYVLRFDGPYEGRRISREVRIPHVTHRAAEEAGQRFGPGRSTLVDAGQWYALEAAYAGMAQAGLDQADGGIDEQTYRAVVDAWAAAAAAAGEVAKFLPAEGDEVPSGAFWTEHGRRVRSLRRDAFRRDRLADVRRFYERRADELRSAESRGALRSAESRGVEAGADRTTATGSVARVPAPRTPPEAERLPSADSGADEPLPARTYAEAHVYMDLHPCDCGSGLFDRSRMRVLADDEDGAVLRYAGPCEGCGAPREFTFRLPPRPGLPPGSPYLFSFPDDGPSRLLDPGDWAAVSVGYAWLPDAVADGALQPDEAALLDDDELLRLLTGAAGALDEVLKFFPPGVEALPADACWTPTGREFHRHDPDWFRRDRVTRLREQRYERLAEFPTRYGR</sequence>
<organism evidence="2 3">
    <name type="scientific">Micromonospora zhanjiangensis</name>
    <dbReference type="NCBI Taxonomy" id="1522057"/>
    <lineage>
        <taxon>Bacteria</taxon>
        <taxon>Bacillati</taxon>
        <taxon>Actinomycetota</taxon>
        <taxon>Actinomycetes</taxon>
        <taxon>Micromonosporales</taxon>
        <taxon>Micromonosporaceae</taxon>
        <taxon>Micromonospora</taxon>
    </lineage>
</organism>
<proteinExistence type="predicted"/>
<dbReference type="Proteomes" id="UP001595868">
    <property type="component" value="Unassembled WGS sequence"/>
</dbReference>
<gene>
    <name evidence="2" type="ORF">ACFOX0_14900</name>
</gene>
<evidence type="ECO:0000313" key="2">
    <source>
        <dbReference type="EMBL" id="MFC4107208.1"/>
    </source>
</evidence>
<feature type="region of interest" description="Disordered" evidence="1">
    <location>
        <begin position="188"/>
        <end position="240"/>
    </location>
</feature>
<evidence type="ECO:0000313" key="3">
    <source>
        <dbReference type="Proteomes" id="UP001595868"/>
    </source>
</evidence>
<protein>
    <submittedName>
        <fullName evidence="2">Uncharacterized protein</fullName>
    </submittedName>
</protein>
<reference evidence="3" key="1">
    <citation type="journal article" date="2019" name="Int. J. Syst. Evol. Microbiol.">
        <title>The Global Catalogue of Microorganisms (GCM) 10K type strain sequencing project: providing services to taxonomists for standard genome sequencing and annotation.</title>
        <authorList>
            <consortium name="The Broad Institute Genomics Platform"/>
            <consortium name="The Broad Institute Genome Sequencing Center for Infectious Disease"/>
            <person name="Wu L."/>
            <person name="Ma J."/>
        </authorList>
    </citation>
    <scope>NUCLEOTIDE SEQUENCE [LARGE SCALE GENOMIC DNA]</scope>
    <source>
        <strain evidence="3">2902at01</strain>
    </source>
</reference>